<evidence type="ECO:0008006" key="10">
    <source>
        <dbReference type="Google" id="ProtNLM"/>
    </source>
</evidence>
<dbReference type="SMART" id="SM00868">
    <property type="entry name" value="zf-AD"/>
    <property type="match status" value="1"/>
</dbReference>
<dbReference type="Proteomes" id="UP000015102">
    <property type="component" value="Unassembled WGS sequence"/>
</dbReference>
<feature type="binding site" evidence="4">
    <location>
        <position position="52"/>
    </location>
    <ligand>
        <name>Zn(2+)</name>
        <dbReference type="ChEBI" id="CHEBI:29105"/>
    </ligand>
</feature>
<dbReference type="InterPro" id="IPR036236">
    <property type="entry name" value="Znf_C2H2_sf"/>
</dbReference>
<dbReference type="InterPro" id="IPR013087">
    <property type="entry name" value="Znf_C2H2_type"/>
</dbReference>
<feature type="domain" description="C2H2-type" evidence="6">
    <location>
        <begin position="497"/>
        <end position="524"/>
    </location>
</feature>
<evidence type="ECO:0000313" key="9">
    <source>
        <dbReference type="Proteomes" id="UP000015102"/>
    </source>
</evidence>
<protein>
    <recommendedName>
        <fullName evidence="10">Protein krueppel</fullName>
    </recommendedName>
</protein>
<accession>T1GV26</accession>
<reference evidence="9" key="1">
    <citation type="submission" date="2013-02" db="EMBL/GenBank/DDBJ databases">
        <authorList>
            <person name="Hughes D."/>
        </authorList>
    </citation>
    <scope>NUCLEOTIDE SEQUENCE</scope>
    <source>
        <strain>Durham</strain>
        <strain evidence="9">NC isolate 2 -- Noor lab</strain>
    </source>
</reference>
<dbReference type="PROSITE" id="PS50157">
    <property type="entry name" value="ZINC_FINGER_C2H2_2"/>
    <property type="match status" value="7"/>
</dbReference>
<dbReference type="SUPFAM" id="SSF57667">
    <property type="entry name" value="beta-beta-alpha zinc fingers"/>
    <property type="match status" value="4"/>
</dbReference>
<dbReference type="SMART" id="SM00355">
    <property type="entry name" value="ZnF_C2H2"/>
    <property type="match status" value="8"/>
</dbReference>
<dbReference type="AlphaFoldDB" id="T1GV26"/>
<dbReference type="EnsemblMetazoa" id="MESCA007606-RA">
    <property type="protein sequence ID" value="MESCA007606-PA"/>
    <property type="gene ID" value="MESCA007606"/>
</dbReference>
<dbReference type="Gene3D" id="3.30.160.60">
    <property type="entry name" value="Classic Zinc Finger"/>
    <property type="match status" value="6"/>
</dbReference>
<dbReference type="STRING" id="36166.T1GV26"/>
<feature type="domain" description="C2H2-type" evidence="6">
    <location>
        <begin position="382"/>
        <end position="409"/>
    </location>
</feature>
<dbReference type="InterPro" id="IPR012934">
    <property type="entry name" value="Znf_AD"/>
</dbReference>
<dbReference type="PANTHER" id="PTHR23234">
    <property type="entry name" value="ZNF44 PROTEIN"/>
    <property type="match status" value="1"/>
</dbReference>
<feature type="binding site" evidence="4">
    <location>
        <position position="2"/>
    </location>
    <ligand>
        <name>Zn(2+)</name>
        <dbReference type="ChEBI" id="CHEBI:29105"/>
    </ligand>
</feature>
<dbReference type="HOGENOM" id="CLU_002678_2_4_1"/>
<dbReference type="InterPro" id="IPR050758">
    <property type="entry name" value="Znf_C2H2-type"/>
</dbReference>
<feature type="compositionally biased region" description="Basic residues" evidence="5">
    <location>
        <begin position="131"/>
        <end position="143"/>
    </location>
</feature>
<dbReference type="Pfam" id="PF00096">
    <property type="entry name" value="zf-C2H2"/>
    <property type="match status" value="4"/>
</dbReference>
<dbReference type="GO" id="GO:0005634">
    <property type="term" value="C:nucleus"/>
    <property type="evidence" value="ECO:0007669"/>
    <property type="project" value="UniProtKB-SubCell"/>
</dbReference>
<dbReference type="PROSITE" id="PS00028">
    <property type="entry name" value="ZINC_FINGER_C2H2_1"/>
    <property type="match status" value="6"/>
</dbReference>
<reference evidence="8" key="2">
    <citation type="submission" date="2015-06" db="UniProtKB">
        <authorList>
            <consortium name="EnsemblMetazoa"/>
        </authorList>
    </citation>
    <scope>IDENTIFICATION</scope>
</reference>
<keyword evidence="3" id="KW-0863">Zinc-finger</keyword>
<dbReference type="OMA" id="TRENFTH"/>
<feature type="domain" description="C2H2-type" evidence="6">
    <location>
        <begin position="469"/>
        <end position="496"/>
    </location>
</feature>
<feature type="region of interest" description="Disordered" evidence="5">
    <location>
        <begin position="126"/>
        <end position="277"/>
    </location>
</feature>
<feature type="compositionally biased region" description="Basic residues" evidence="5">
    <location>
        <begin position="264"/>
        <end position="277"/>
    </location>
</feature>
<feature type="domain" description="ZAD" evidence="7">
    <location>
        <begin position="1"/>
        <end position="79"/>
    </location>
</feature>
<organism evidence="8 9">
    <name type="scientific">Megaselia scalaris</name>
    <name type="common">Humpbacked fly</name>
    <name type="synonym">Phora scalaris</name>
    <dbReference type="NCBI Taxonomy" id="36166"/>
    <lineage>
        <taxon>Eukaryota</taxon>
        <taxon>Metazoa</taxon>
        <taxon>Ecdysozoa</taxon>
        <taxon>Arthropoda</taxon>
        <taxon>Hexapoda</taxon>
        <taxon>Insecta</taxon>
        <taxon>Pterygota</taxon>
        <taxon>Neoptera</taxon>
        <taxon>Endopterygota</taxon>
        <taxon>Diptera</taxon>
        <taxon>Brachycera</taxon>
        <taxon>Muscomorpha</taxon>
        <taxon>Platypezoidea</taxon>
        <taxon>Phoridae</taxon>
        <taxon>Megaseliini</taxon>
        <taxon>Megaselia</taxon>
    </lineage>
</organism>
<feature type="domain" description="C2H2-type" evidence="6">
    <location>
        <begin position="353"/>
        <end position="380"/>
    </location>
</feature>
<proteinExistence type="predicted"/>
<evidence type="ECO:0000313" key="8">
    <source>
        <dbReference type="EnsemblMetazoa" id="MESCA007606-PA"/>
    </source>
</evidence>
<evidence type="ECO:0000256" key="1">
    <source>
        <dbReference type="ARBA" id="ARBA00022723"/>
    </source>
</evidence>
<keyword evidence="9" id="KW-1185">Reference proteome</keyword>
<evidence type="ECO:0000259" key="6">
    <source>
        <dbReference type="PROSITE" id="PS50157"/>
    </source>
</evidence>
<dbReference type="PANTHER" id="PTHR23234:SF10">
    <property type="entry name" value="RIKEN CDNA 6720489N17 GENE-RELATED"/>
    <property type="match status" value="1"/>
</dbReference>
<dbReference type="Pfam" id="PF13894">
    <property type="entry name" value="zf-C2H2_4"/>
    <property type="match status" value="1"/>
</dbReference>
<evidence type="ECO:0000256" key="3">
    <source>
        <dbReference type="PROSITE-ProRule" id="PRU00042"/>
    </source>
</evidence>
<dbReference type="EMBL" id="CAQQ02134655">
    <property type="status" value="NOT_ANNOTATED_CDS"/>
    <property type="molecule type" value="Genomic_DNA"/>
</dbReference>
<feature type="domain" description="C2H2-type" evidence="6">
    <location>
        <begin position="278"/>
        <end position="305"/>
    </location>
</feature>
<feature type="binding site" evidence="4">
    <location>
        <position position="5"/>
    </location>
    <ligand>
        <name>Zn(2+)</name>
        <dbReference type="ChEBI" id="CHEBI:29105"/>
    </ligand>
</feature>
<evidence type="ECO:0000256" key="4">
    <source>
        <dbReference type="PROSITE-ProRule" id="PRU01263"/>
    </source>
</evidence>
<feature type="domain" description="C2H2-type" evidence="6">
    <location>
        <begin position="306"/>
        <end position="329"/>
    </location>
</feature>
<evidence type="ECO:0000256" key="5">
    <source>
        <dbReference type="SAM" id="MobiDB-lite"/>
    </source>
</evidence>
<keyword evidence="1 4" id="KW-0479">Metal-binding</keyword>
<name>T1GV26_MEGSC</name>
<evidence type="ECO:0000256" key="2">
    <source>
        <dbReference type="ARBA" id="ARBA00022737"/>
    </source>
</evidence>
<dbReference type="GO" id="GO:0008270">
    <property type="term" value="F:zinc ion binding"/>
    <property type="evidence" value="ECO:0007669"/>
    <property type="project" value="UniProtKB-UniRule"/>
</dbReference>
<dbReference type="GO" id="GO:0003677">
    <property type="term" value="F:DNA binding"/>
    <property type="evidence" value="ECO:0007669"/>
    <property type="project" value="UniProtKB-KW"/>
</dbReference>
<evidence type="ECO:0000259" key="7">
    <source>
        <dbReference type="PROSITE" id="PS51915"/>
    </source>
</evidence>
<feature type="domain" description="C2H2-type" evidence="6">
    <location>
        <begin position="410"/>
        <end position="437"/>
    </location>
</feature>
<keyword evidence="4" id="KW-0862">Zinc</keyword>
<keyword evidence="2" id="KW-0677">Repeat</keyword>
<sequence>MCRTCLKVLDLESENFHALQVYPFLLNLFNNFINPETIASCVNEAELPPNLCDDCFNKLQDISSFQKQCNETFLNFHILTQNDILIPLVKLEETFNGNSDFSDGEDKDFIDPLQTLEEDPSVALLSTNKNNKPKQKRGRKKKEKVPPPAATVPVQLPKKDPEQATTATTEATDAIPSLDIDLNNPPMEDIKEEDPGALFTNNELQIKVEQKDGGISSCEDNDNDNDAGDMTYNDNDNSQDDSGSDDNYSDKDENDDEDDEDKPRKKKAKKQPKKPTKFKCDVCPKSFYIEFRYKAHMREHMGLVPFECPHCDAGFSTFDSYKAHIKELHENVGVVYKCTEPKHADKYGNKKPFMCEECGKTFVHKSALTLHMYSHNEKEKPFPCEQCPKRFTSKSALNQHMLRHTGEKNFMCPYCGLQKYNKTDLKLHINYHTKERQWPCKYPGCTYVGNRSSAIGRHVRGVHEQIKNYQCKFCDRKFNKKETMKHHEMTHTGEKPHVCDICGWRFIQAIALKKHRETHSRSRSQGV</sequence>
<dbReference type="PROSITE" id="PS51915">
    <property type="entry name" value="ZAD"/>
    <property type="match status" value="1"/>
</dbReference>
<feature type="binding site" evidence="4">
    <location>
        <position position="55"/>
    </location>
    <ligand>
        <name>Zn(2+)</name>
        <dbReference type="ChEBI" id="CHEBI:29105"/>
    </ligand>
</feature>
<feature type="compositionally biased region" description="Low complexity" evidence="5">
    <location>
        <begin position="164"/>
        <end position="174"/>
    </location>
</feature>